<evidence type="ECO:0000259" key="11">
    <source>
        <dbReference type="PROSITE" id="PS51194"/>
    </source>
</evidence>
<dbReference type="SUPFAM" id="SSF52540">
    <property type="entry name" value="P-loop containing nucleoside triphosphate hydrolases"/>
    <property type="match status" value="1"/>
</dbReference>
<dbReference type="Gene3D" id="3.40.50.2020">
    <property type="match status" value="1"/>
</dbReference>
<keyword evidence="4 12" id="KW-0347">Helicase</keyword>
<evidence type="ECO:0000256" key="7">
    <source>
        <dbReference type="ARBA" id="ARBA00023235"/>
    </source>
</evidence>
<dbReference type="InterPro" id="IPR029057">
    <property type="entry name" value="PRTase-like"/>
</dbReference>
<evidence type="ECO:0000256" key="9">
    <source>
        <dbReference type="ARBA" id="ARBA00034808"/>
    </source>
</evidence>
<dbReference type="EC" id="5.6.2.4" evidence="9"/>
<dbReference type="SUPFAM" id="SSF53271">
    <property type="entry name" value="PRTase-like"/>
    <property type="match status" value="1"/>
</dbReference>
<dbReference type="InterPro" id="IPR011545">
    <property type="entry name" value="DEAD/DEAH_box_helicase_dom"/>
</dbReference>
<dbReference type="PROSITE" id="PS51194">
    <property type="entry name" value="HELICASE_CTER"/>
    <property type="match status" value="1"/>
</dbReference>
<comment type="similarity">
    <text evidence="1">Belongs to the helicase family. RecQ subfamily.</text>
</comment>
<reference evidence="12" key="1">
    <citation type="submission" date="2019-09" db="EMBL/GenBank/DDBJ databases">
        <title>Characterisation of the sponge microbiome using genome-centric metagenomics.</title>
        <authorList>
            <person name="Engelberts J.P."/>
            <person name="Robbins S.J."/>
            <person name="De Goeij J.M."/>
            <person name="Aranda M."/>
            <person name="Bell S.C."/>
            <person name="Webster N.S."/>
        </authorList>
    </citation>
    <scope>NUCLEOTIDE SEQUENCE</scope>
    <source>
        <strain evidence="12">SB0661_bin_32</strain>
    </source>
</reference>
<evidence type="ECO:0000256" key="4">
    <source>
        <dbReference type="ARBA" id="ARBA00022806"/>
    </source>
</evidence>
<evidence type="ECO:0000256" key="6">
    <source>
        <dbReference type="ARBA" id="ARBA00023125"/>
    </source>
</evidence>
<dbReference type="SMART" id="SM00487">
    <property type="entry name" value="DEXDc"/>
    <property type="match status" value="1"/>
</dbReference>
<organism evidence="12">
    <name type="scientific">Caldilineaceae bacterium SB0661_bin_32</name>
    <dbReference type="NCBI Taxonomy" id="2605255"/>
    <lineage>
        <taxon>Bacteria</taxon>
        <taxon>Bacillati</taxon>
        <taxon>Chloroflexota</taxon>
        <taxon>Caldilineae</taxon>
        <taxon>Caldilineales</taxon>
        <taxon>Caldilineaceae</taxon>
    </lineage>
</organism>
<dbReference type="GO" id="GO:0043138">
    <property type="term" value="F:3'-5' DNA helicase activity"/>
    <property type="evidence" value="ECO:0007669"/>
    <property type="project" value="UniProtKB-EC"/>
</dbReference>
<dbReference type="GO" id="GO:0005524">
    <property type="term" value="F:ATP binding"/>
    <property type="evidence" value="ECO:0007669"/>
    <property type="project" value="UniProtKB-KW"/>
</dbReference>
<comment type="caution">
    <text evidence="12">The sequence shown here is derived from an EMBL/GenBank/DDBJ whole genome shotgun (WGS) entry which is preliminary data.</text>
</comment>
<dbReference type="GO" id="GO:0006281">
    <property type="term" value="P:DNA repair"/>
    <property type="evidence" value="ECO:0007669"/>
    <property type="project" value="TreeGrafter"/>
</dbReference>
<comment type="catalytic activity">
    <reaction evidence="8">
        <text>Couples ATP hydrolysis with the unwinding of duplex DNA by translocating in the 3'-5' direction.</text>
        <dbReference type="EC" id="5.6.2.4"/>
    </reaction>
</comment>
<gene>
    <name evidence="12" type="ORF">F4X14_02205</name>
</gene>
<keyword evidence="7" id="KW-0413">Isomerase</keyword>
<dbReference type="GO" id="GO:0016787">
    <property type="term" value="F:hydrolase activity"/>
    <property type="evidence" value="ECO:0007669"/>
    <property type="project" value="UniProtKB-KW"/>
</dbReference>
<dbReference type="InterPro" id="IPR000836">
    <property type="entry name" value="PRTase_dom"/>
</dbReference>
<dbReference type="PANTHER" id="PTHR13710">
    <property type="entry name" value="DNA HELICASE RECQ FAMILY MEMBER"/>
    <property type="match status" value="1"/>
</dbReference>
<dbReference type="InterPro" id="IPR027417">
    <property type="entry name" value="P-loop_NTPase"/>
</dbReference>
<keyword evidence="6" id="KW-0238">DNA-binding</keyword>
<dbReference type="EMBL" id="VXMH01000014">
    <property type="protein sequence ID" value="MYC93759.1"/>
    <property type="molecule type" value="Genomic_DNA"/>
</dbReference>
<dbReference type="GO" id="GO:0005737">
    <property type="term" value="C:cytoplasm"/>
    <property type="evidence" value="ECO:0007669"/>
    <property type="project" value="TreeGrafter"/>
</dbReference>
<feature type="domain" description="Helicase ATP-binding" evidence="10">
    <location>
        <begin position="32"/>
        <end position="207"/>
    </location>
</feature>
<dbReference type="GO" id="GO:0009378">
    <property type="term" value="F:four-way junction helicase activity"/>
    <property type="evidence" value="ECO:0007669"/>
    <property type="project" value="TreeGrafter"/>
</dbReference>
<proteinExistence type="inferred from homology"/>
<keyword evidence="5" id="KW-0067">ATP-binding</keyword>
<evidence type="ECO:0000256" key="1">
    <source>
        <dbReference type="ARBA" id="ARBA00005446"/>
    </source>
</evidence>
<dbReference type="InterPro" id="IPR014001">
    <property type="entry name" value="Helicase_ATP-bd"/>
</dbReference>
<dbReference type="CDD" id="cd06223">
    <property type="entry name" value="PRTases_typeI"/>
    <property type="match status" value="1"/>
</dbReference>
<accession>A0A6B1D2H1</accession>
<dbReference type="InterPro" id="IPR004589">
    <property type="entry name" value="DNA_helicase_ATP-dep_RecQ"/>
</dbReference>
<dbReference type="Gene3D" id="3.40.50.300">
    <property type="entry name" value="P-loop containing nucleotide triphosphate hydrolases"/>
    <property type="match status" value="2"/>
</dbReference>
<dbReference type="InterPro" id="IPR001650">
    <property type="entry name" value="Helicase_C-like"/>
</dbReference>
<evidence type="ECO:0000256" key="5">
    <source>
        <dbReference type="ARBA" id="ARBA00022840"/>
    </source>
</evidence>
<dbReference type="GO" id="GO:0003677">
    <property type="term" value="F:DNA binding"/>
    <property type="evidence" value="ECO:0007669"/>
    <property type="project" value="UniProtKB-KW"/>
</dbReference>
<dbReference type="NCBIfam" id="TIGR00614">
    <property type="entry name" value="recQ_fam"/>
    <property type="match status" value="1"/>
</dbReference>
<keyword evidence="3 12" id="KW-0378">Hydrolase</keyword>
<keyword evidence="2" id="KW-0547">Nucleotide-binding</keyword>
<dbReference type="SMART" id="SM00490">
    <property type="entry name" value="HELICc"/>
    <property type="match status" value="1"/>
</dbReference>
<evidence type="ECO:0000259" key="10">
    <source>
        <dbReference type="PROSITE" id="PS51192"/>
    </source>
</evidence>
<dbReference type="PROSITE" id="PS51192">
    <property type="entry name" value="HELICASE_ATP_BIND_1"/>
    <property type="match status" value="1"/>
</dbReference>
<evidence type="ECO:0000256" key="3">
    <source>
        <dbReference type="ARBA" id="ARBA00022801"/>
    </source>
</evidence>
<dbReference type="PANTHER" id="PTHR13710:SF105">
    <property type="entry name" value="ATP-DEPENDENT DNA HELICASE Q1"/>
    <property type="match status" value="1"/>
</dbReference>
<dbReference type="AlphaFoldDB" id="A0A6B1D2H1"/>
<name>A0A6B1D2H1_9CHLR</name>
<evidence type="ECO:0000256" key="8">
    <source>
        <dbReference type="ARBA" id="ARBA00034617"/>
    </source>
</evidence>
<feature type="domain" description="Helicase C-terminal" evidence="11">
    <location>
        <begin position="233"/>
        <end position="376"/>
    </location>
</feature>
<dbReference type="GO" id="GO:0030894">
    <property type="term" value="C:replisome"/>
    <property type="evidence" value="ECO:0007669"/>
    <property type="project" value="TreeGrafter"/>
</dbReference>
<evidence type="ECO:0000313" key="12">
    <source>
        <dbReference type="EMBL" id="MYC93759.1"/>
    </source>
</evidence>
<dbReference type="Pfam" id="PF00271">
    <property type="entry name" value="Helicase_C"/>
    <property type="match status" value="1"/>
</dbReference>
<dbReference type="GO" id="GO:0006310">
    <property type="term" value="P:DNA recombination"/>
    <property type="evidence" value="ECO:0007669"/>
    <property type="project" value="InterPro"/>
</dbReference>
<dbReference type="Pfam" id="PF00270">
    <property type="entry name" value="DEAD"/>
    <property type="match status" value="1"/>
</dbReference>
<dbReference type="GO" id="GO:0043590">
    <property type="term" value="C:bacterial nucleoid"/>
    <property type="evidence" value="ECO:0007669"/>
    <property type="project" value="TreeGrafter"/>
</dbReference>
<sequence>MKFDRNRALELLREGTGLPHADFHENQDRAIQHVVEGNGSLLVVQKTGWGKSNVYFIAAKLLREQGAGPALLISPLLSLMRNQIAAARRMGVRAETINSSNTQDWEDIIGKVHQDEVDILLISPERLANLKFREQVLGVVAQDIVFLVVDEAHCISDWGHDFRPDYRRIERLVQLFPANLRLLATTATANRRVMSDLRAILGPNLHVMQGNLNRSSLTLQTIKIPDQFQRMAWLAEWLPRMRGSGIVYVLTVRDAERLTTWLKRRALDVEVYTGQMENEERERLENLLLKNRVKALIATVALGMGFDKPDLGFVVHYQAPGSVVSYYQQVGRAGRDGNDAYGILLSGREETDILDYFIRNSFPTHKEVEKIIEALERAPDGLSTYELQNEVNIKPTRLTQATKILALESPAPLVQQGSKWQLTPTQLSVSFWERIRRLTDLRKEEQEQIQEYVSLPRGHMRFLITALDGDPGDVGSSRLPQLPASTNPQLIQAAERFLRNNMGTISPRKRWPTAMGTPEYNGSIPQELQASPGKSLCDWNDGGWGTEVSHGKYTIGQFSDDLVQACADLVRKWGPHPFPQWVTCIPSRRSPNLVPDFARRLALALQLPFRSSLIKVRDHPPQKEMANSAHQCRNLIGSMQTDIQNIHRGPVLLVDDIVDSGWTFTMAASLLRKAGSGEVWPLALADAKG</sequence>
<evidence type="ECO:0000256" key="2">
    <source>
        <dbReference type="ARBA" id="ARBA00022741"/>
    </source>
</evidence>
<protein>
    <recommendedName>
        <fullName evidence="9">DNA 3'-5' helicase</fullName>
        <ecNumber evidence="9">5.6.2.4</ecNumber>
    </recommendedName>
</protein>